<sequence length="126" mass="14301">MESDEEENQPWIPIWQRPEWSDVTPLPQDDGPNPVVPIAYKDDFTHTMDLFRAVFHSQELSPRSLSLTSEAISLNPGNYTVTILYDKGNSNVGGKALVNTSANWCRDLIGISLRKPEETLSRTKWQ</sequence>
<organism evidence="1 2">
    <name type="scientific">Morus notabilis</name>
    <dbReference type="NCBI Taxonomy" id="981085"/>
    <lineage>
        <taxon>Eukaryota</taxon>
        <taxon>Viridiplantae</taxon>
        <taxon>Streptophyta</taxon>
        <taxon>Embryophyta</taxon>
        <taxon>Tracheophyta</taxon>
        <taxon>Spermatophyta</taxon>
        <taxon>Magnoliopsida</taxon>
        <taxon>eudicotyledons</taxon>
        <taxon>Gunneridae</taxon>
        <taxon>Pentapetalae</taxon>
        <taxon>rosids</taxon>
        <taxon>fabids</taxon>
        <taxon>Rosales</taxon>
        <taxon>Moraceae</taxon>
        <taxon>Moreae</taxon>
        <taxon>Morus</taxon>
    </lineage>
</organism>
<protein>
    <submittedName>
        <fullName evidence="1">Uncharacterized protein</fullName>
    </submittedName>
</protein>
<dbReference type="STRING" id="981085.W9RT51"/>
<dbReference type="GO" id="GO:0005965">
    <property type="term" value="C:protein farnesyltransferase complex"/>
    <property type="evidence" value="ECO:0007669"/>
    <property type="project" value="TreeGrafter"/>
</dbReference>
<proteinExistence type="predicted"/>
<accession>W9RT51</accession>
<dbReference type="Proteomes" id="UP000030645">
    <property type="component" value="Unassembled WGS sequence"/>
</dbReference>
<dbReference type="AlphaFoldDB" id="W9RT51"/>
<dbReference type="Gene3D" id="1.25.40.120">
    <property type="entry name" value="Protein prenylyltransferase"/>
    <property type="match status" value="1"/>
</dbReference>
<evidence type="ECO:0000313" key="2">
    <source>
        <dbReference type="Proteomes" id="UP000030645"/>
    </source>
</evidence>
<dbReference type="PANTHER" id="PTHR11129">
    <property type="entry name" value="PROTEIN FARNESYLTRANSFERASE ALPHA SUBUNIT/RAB GERANYLGERANYL TRANSFERASE ALPHA SUBUNIT"/>
    <property type="match status" value="1"/>
</dbReference>
<dbReference type="GO" id="GO:0005953">
    <property type="term" value="C:CAAX-protein geranylgeranyltransferase complex"/>
    <property type="evidence" value="ECO:0007669"/>
    <property type="project" value="TreeGrafter"/>
</dbReference>
<name>W9RT51_9ROSA</name>
<dbReference type="EMBL" id="KE344580">
    <property type="protein sequence ID" value="EXB68654.1"/>
    <property type="molecule type" value="Genomic_DNA"/>
</dbReference>
<dbReference type="GO" id="GO:0004660">
    <property type="term" value="F:protein farnesyltransferase activity"/>
    <property type="evidence" value="ECO:0007669"/>
    <property type="project" value="TreeGrafter"/>
</dbReference>
<keyword evidence="2" id="KW-1185">Reference proteome</keyword>
<gene>
    <name evidence="1" type="ORF">L484_024668</name>
</gene>
<evidence type="ECO:0000313" key="1">
    <source>
        <dbReference type="EMBL" id="EXB68654.1"/>
    </source>
</evidence>
<dbReference type="GO" id="GO:0004662">
    <property type="term" value="F:CAAX-protein geranylgeranyltransferase activity"/>
    <property type="evidence" value="ECO:0007669"/>
    <property type="project" value="TreeGrafter"/>
</dbReference>
<dbReference type="PANTHER" id="PTHR11129:SF1">
    <property type="entry name" value="PROTEIN FARNESYLTRANSFERASE_GERANYLGERANYLTRANSFERASE TYPE-1 SUBUNIT ALPHA"/>
    <property type="match status" value="1"/>
</dbReference>
<dbReference type="eggNOG" id="KOG0530">
    <property type="taxonomic scope" value="Eukaryota"/>
</dbReference>
<dbReference type="SUPFAM" id="SSF48439">
    <property type="entry name" value="Protein prenylyltransferase"/>
    <property type="match status" value="1"/>
</dbReference>
<reference evidence="2" key="1">
    <citation type="submission" date="2013-01" db="EMBL/GenBank/DDBJ databases">
        <title>Draft Genome Sequence of a Mulberry Tree, Morus notabilis C.K. Schneid.</title>
        <authorList>
            <person name="He N."/>
            <person name="Zhao S."/>
        </authorList>
    </citation>
    <scope>NUCLEOTIDE SEQUENCE</scope>
</reference>